<dbReference type="EMBL" id="GBXM01033932">
    <property type="protein sequence ID" value="JAH74645.1"/>
    <property type="molecule type" value="Transcribed_RNA"/>
</dbReference>
<reference evidence="1" key="2">
    <citation type="journal article" date="2015" name="Fish Shellfish Immunol.">
        <title>Early steps in the European eel (Anguilla anguilla)-Vibrio vulnificus interaction in the gills: Role of the RtxA13 toxin.</title>
        <authorList>
            <person name="Callol A."/>
            <person name="Pajuelo D."/>
            <person name="Ebbesson L."/>
            <person name="Teles M."/>
            <person name="MacKenzie S."/>
            <person name="Amaro C."/>
        </authorList>
    </citation>
    <scope>NUCLEOTIDE SEQUENCE</scope>
</reference>
<name>A0A0E9VAZ1_ANGAN</name>
<proteinExistence type="predicted"/>
<evidence type="ECO:0000313" key="1">
    <source>
        <dbReference type="EMBL" id="JAH74645.1"/>
    </source>
</evidence>
<sequence length="19" mass="2141">MGNFTTIDNQRVLQTSQST</sequence>
<accession>A0A0E9VAZ1</accession>
<organism evidence="1">
    <name type="scientific">Anguilla anguilla</name>
    <name type="common">European freshwater eel</name>
    <name type="synonym">Muraena anguilla</name>
    <dbReference type="NCBI Taxonomy" id="7936"/>
    <lineage>
        <taxon>Eukaryota</taxon>
        <taxon>Metazoa</taxon>
        <taxon>Chordata</taxon>
        <taxon>Craniata</taxon>
        <taxon>Vertebrata</taxon>
        <taxon>Euteleostomi</taxon>
        <taxon>Actinopterygii</taxon>
        <taxon>Neopterygii</taxon>
        <taxon>Teleostei</taxon>
        <taxon>Anguilliformes</taxon>
        <taxon>Anguillidae</taxon>
        <taxon>Anguilla</taxon>
    </lineage>
</organism>
<protein>
    <submittedName>
        <fullName evidence="1">Uncharacterized protein</fullName>
    </submittedName>
</protein>
<reference evidence="1" key="1">
    <citation type="submission" date="2014-11" db="EMBL/GenBank/DDBJ databases">
        <authorList>
            <person name="Amaro Gonzalez C."/>
        </authorList>
    </citation>
    <scope>NUCLEOTIDE SEQUENCE</scope>
</reference>
<dbReference type="AlphaFoldDB" id="A0A0E9VAZ1"/>